<evidence type="ECO:0000256" key="1">
    <source>
        <dbReference type="SAM" id="Coils"/>
    </source>
</evidence>
<dbReference type="Pfam" id="PF10506">
    <property type="entry name" value="USHBP1_PDZ-bd"/>
    <property type="match status" value="1"/>
</dbReference>
<dbReference type="InterPro" id="IPR019536">
    <property type="entry name" value="USHBP1_PDZ-bd"/>
</dbReference>
<dbReference type="PANTHER" id="PTHR23347:SF5">
    <property type="entry name" value="HARMONIN-BINDING PROTEIN USHBP1"/>
    <property type="match status" value="1"/>
</dbReference>
<dbReference type="AlphaFoldDB" id="A0A3B3S7H9"/>
<feature type="coiled-coil region" evidence="1">
    <location>
        <begin position="118"/>
        <end position="167"/>
    </location>
</feature>
<protein>
    <recommendedName>
        <fullName evidence="2">Harmonin-binding protein USHBP1 PDZ-binding domain-containing protein</fullName>
    </recommendedName>
</protein>
<dbReference type="STRING" id="1676925.ENSPKIP00000025946"/>
<reference evidence="3" key="2">
    <citation type="submission" date="2025-09" db="UniProtKB">
        <authorList>
            <consortium name="Ensembl"/>
        </authorList>
    </citation>
    <scope>IDENTIFICATION</scope>
</reference>
<evidence type="ECO:0000313" key="4">
    <source>
        <dbReference type="Proteomes" id="UP000261540"/>
    </source>
</evidence>
<evidence type="ECO:0000259" key="2">
    <source>
        <dbReference type="Pfam" id="PF10506"/>
    </source>
</evidence>
<sequence length="402" mass="45737">ELAQCEADMGTLLRIIAELNEKMTGLQAPLQGALDALESSVRQGRAWVTPHISCNKESPTEHLTAATESWVKVTQVLDEMEREFGISSSSELPAEEHQKYQKNVLTLYKRNCSLRAALHSREEELDRSKVTLSGLEEERNRLQMKCVERLKARNKRLSAALERRKGESEQMSMILSKHEADHTALQMALKYEDCEDAYCQLMVLYEAKREQERGIRERISRLKRDGAAVCIPELRAEGEGQLSPDTGTLARCSDPEQAGPRHSSSEKAVLLYDLVTEKMSELRGTIRLMEREKRYLEWTLTAQKEQDVAGALIADCLRDELEDRQAGRAVSGPRNRTILREMQAAQQSKTTGTYRSMRHKFHEQLWQLEKQAMATSERHATQIAGLKATLEALETKREETVL</sequence>
<dbReference type="PANTHER" id="PTHR23347">
    <property type="entry name" value="COLORECTAL MUTANT CANCER PROTEIN MCC PROTEIN -RELATED"/>
    <property type="match status" value="1"/>
</dbReference>
<dbReference type="Ensembl" id="ENSPKIT00000006694.1">
    <property type="protein sequence ID" value="ENSPKIP00000025946.1"/>
    <property type="gene ID" value="ENSPKIG00000008610.1"/>
</dbReference>
<dbReference type="Proteomes" id="UP000261540">
    <property type="component" value="Unplaced"/>
</dbReference>
<evidence type="ECO:0000313" key="3">
    <source>
        <dbReference type="Ensembl" id="ENSPKIP00000025946.1"/>
    </source>
</evidence>
<feature type="domain" description="Harmonin-binding protein USHBP1 PDZ-binding" evidence="2">
    <location>
        <begin position="145"/>
        <end position="205"/>
    </location>
</feature>
<dbReference type="InterPro" id="IPR040171">
    <property type="entry name" value="USBP1-like"/>
</dbReference>
<organism evidence="3 4">
    <name type="scientific">Paramormyrops kingsleyae</name>
    <dbReference type="NCBI Taxonomy" id="1676925"/>
    <lineage>
        <taxon>Eukaryota</taxon>
        <taxon>Metazoa</taxon>
        <taxon>Chordata</taxon>
        <taxon>Craniata</taxon>
        <taxon>Vertebrata</taxon>
        <taxon>Euteleostomi</taxon>
        <taxon>Actinopterygii</taxon>
        <taxon>Neopterygii</taxon>
        <taxon>Teleostei</taxon>
        <taxon>Osteoglossocephala</taxon>
        <taxon>Osteoglossomorpha</taxon>
        <taxon>Osteoglossiformes</taxon>
        <taxon>Mormyridae</taxon>
        <taxon>Paramormyrops</taxon>
    </lineage>
</organism>
<proteinExistence type="predicted"/>
<reference evidence="3" key="1">
    <citation type="submission" date="2025-08" db="UniProtKB">
        <authorList>
            <consortium name="Ensembl"/>
        </authorList>
    </citation>
    <scope>IDENTIFICATION</scope>
</reference>
<keyword evidence="1" id="KW-0175">Coiled coil</keyword>
<accession>A0A3B3S7H9</accession>
<name>A0A3B3S7H9_9TELE</name>
<keyword evidence="4" id="KW-1185">Reference proteome</keyword>